<name>A3HTX7_9BACT</name>
<dbReference type="SUPFAM" id="SSF52540">
    <property type="entry name" value="P-loop containing nucleoside triphosphate hydrolases"/>
    <property type="match status" value="1"/>
</dbReference>
<dbReference type="EMBL" id="AAXU02000001">
    <property type="protein sequence ID" value="EAZ81599.1"/>
    <property type="molecule type" value="Genomic_DNA"/>
</dbReference>
<keyword evidence="2" id="KW-1185">Reference proteome</keyword>
<dbReference type="RefSeq" id="WP_008197528.1">
    <property type="nucleotide sequence ID" value="NZ_CM001023.1"/>
</dbReference>
<protein>
    <recommendedName>
        <fullName evidence="3">Sulfotransferase domain-containing protein</fullName>
    </recommendedName>
</protein>
<dbReference type="HOGENOM" id="CLU_094855_0_0_10"/>
<evidence type="ECO:0000313" key="2">
    <source>
        <dbReference type="Proteomes" id="UP000003919"/>
    </source>
</evidence>
<dbReference type="OrthoDB" id="1550894at2"/>
<dbReference type="Proteomes" id="UP000003919">
    <property type="component" value="Chromosome"/>
</dbReference>
<dbReference type="Gene3D" id="3.40.50.300">
    <property type="entry name" value="P-loop containing nucleotide triphosphate hydrolases"/>
    <property type="match status" value="1"/>
</dbReference>
<dbReference type="eggNOG" id="ENOG5032UDT">
    <property type="taxonomic scope" value="Bacteria"/>
</dbReference>
<sequence>MTISKDIEVIVSSYGGVGTTFLINWLKKYRNTNHPDDDDGLKHLPVPPLSTNKELKCVYIYGNPELATVSLFRRDFHHMHSVKLLKLEKWRTNPISLEMKLSDYAAEGVDRFKFEKHFFNWYEDYLNCPTFFVKYDKIFDSLEPLFDFLEIPKKRISDFPKPIKRTSSLNELSEETQENLHQLYGDFNQKLARLPDYEIRIPEKTQSVLLSNLKLPYLGVWLDDKYFNLKKLIRNEVPYSMTLIQKIRDIKNQRYQNT</sequence>
<gene>
    <name evidence="1" type="ORF">ALPR1_00120</name>
</gene>
<comment type="caution">
    <text evidence="1">The sequence shown here is derived from an EMBL/GenBank/DDBJ whole genome shotgun (WGS) entry which is preliminary data.</text>
</comment>
<dbReference type="InterPro" id="IPR027417">
    <property type="entry name" value="P-loop_NTPase"/>
</dbReference>
<proteinExistence type="predicted"/>
<evidence type="ECO:0008006" key="3">
    <source>
        <dbReference type="Google" id="ProtNLM"/>
    </source>
</evidence>
<evidence type="ECO:0000313" key="1">
    <source>
        <dbReference type="EMBL" id="EAZ81599.1"/>
    </source>
</evidence>
<dbReference type="AlphaFoldDB" id="A3HTX7"/>
<reference evidence="1 2" key="1">
    <citation type="journal article" date="2011" name="J. Bacteriol.">
        <title>Complete genome sequence of Algoriphagus sp. PR1, bacterial prey of a colony-forming choanoflagellate.</title>
        <authorList>
            <person name="Alegado R.A."/>
            <person name="Ferriera S."/>
            <person name="Nusbaum C."/>
            <person name="Young S.K."/>
            <person name="Zeng Q."/>
            <person name="Imamovic A."/>
            <person name="Fairclough S.R."/>
            <person name="King N."/>
        </authorList>
    </citation>
    <scope>NUCLEOTIDE SEQUENCE [LARGE SCALE GENOMIC DNA]</scope>
    <source>
        <strain evidence="1 2">PR1</strain>
    </source>
</reference>
<accession>A3HTX7</accession>
<organism evidence="1 2">
    <name type="scientific">Algoriphagus machipongonensis</name>
    <dbReference type="NCBI Taxonomy" id="388413"/>
    <lineage>
        <taxon>Bacteria</taxon>
        <taxon>Pseudomonadati</taxon>
        <taxon>Bacteroidota</taxon>
        <taxon>Cytophagia</taxon>
        <taxon>Cytophagales</taxon>
        <taxon>Cyclobacteriaceae</taxon>
        <taxon>Algoriphagus</taxon>
    </lineage>
</organism>
<dbReference type="EMBL" id="CM001023">
    <property type="protein sequence ID" value="EAZ81599.1"/>
    <property type="molecule type" value="Genomic_DNA"/>
</dbReference>